<reference evidence="1 2" key="1">
    <citation type="submission" date="2015-09" db="EMBL/GenBank/DDBJ databases">
        <title>Identification and resolution of microdiversity through metagenomic sequencing of parallel consortia.</title>
        <authorList>
            <person name="Nelson W.C."/>
            <person name="Romine M.F."/>
            <person name="Lindemann S.R."/>
        </authorList>
    </citation>
    <scope>NUCLEOTIDE SEQUENCE [LARGE SCALE GENOMIC DNA]</scope>
    <source>
        <strain evidence="1">HL-49</strain>
    </source>
</reference>
<comment type="caution">
    <text evidence="1">The sequence shown here is derived from an EMBL/GenBank/DDBJ whole genome shotgun (WGS) entry which is preliminary data.</text>
</comment>
<dbReference type="EMBL" id="LJXT01000076">
    <property type="protein sequence ID" value="KPQ13923.1"/>
    <property type="molecule type" value="Genomic_DNA"/>
</dbReference>
<name>A0A0P7YGT1_9BACT</name>
<evidence type="ECO:0000313" key="2">
    <source>
        <dbReference type="Proteomes" id="UP000050421"/>
    </source>
</evidence>
<dbReference type="STRING" id="1305737.GCA_000526355_02937"/>
<dbReference type="AlphaFoldDB" id="A0A0P7YGT1"/>
<proteinExistence type="predicted"/>
<accession>A0A0P7YGT1</accession>
<evidence type="ECO:0000313" key="1">
    <source>
        <dbReference type="EMBL" id="KPQ13923.1"/>
    </source>
</evidence>
<dbReference type="Proteomes" id="UP000050421">
    <property type="component" value="Unassembled WGS sequence"/>
</dbReference>
<sequence>MANFDRDELYFFIYSSLFANFMSYKNKFIAHVLELGIEKLAKFHL</sequence>
<organism evidence="1 2">
    <name type="scientific">Algoriphagus marincola HL-49</name>
    <dbReference type="NCBI Taxonomy" id="1305737"/>
    <lineage>
        <taxon>Bacteria</taxon>
        <taxon>Pseudomonadati</taxon>
        <taxon>Bacteroidota</taxon>
        <taxon>Cytophagia</taxon>
        <taxon>Cytophagales</taxon>
        <taxon>Cyclobacteriaceae</taxon>
        <taxon>Algoriphagus</taxon>
    </lineage>
</organism>
<gene>
    <name evidence="1" type="ORF">HLUCCX10_11745</name>
</gene>
<protein>
    <submittedName>
        <fullName evidence="1">Uncharacterized protein</fullName>
    </submittedName>
</protein>